<keyword evidence="1" id="KW-0732">Signal</keyword>
<reference evidence="2 3" key="1">
    <citation type="submission" date="2019-02" db="EMBL/GenBank/DDBJ databases">
        <title>Deep-cultivation of Planctomycetes and their phenomic and genomic characterization uncovers novel biology.</title>
        <authorList>
            <person name="Wiegand S."/>
            <person name="Jogler M."/>
            <person name="Boedeker C."/>
            <person name="Pinto D."/>
            <person name="Vollmers J."/>
            <person name="Rivas-Marin E."/>
            <person name="Kohn T."/>
            <person name="Peeters S.H."/>
            <person name="Heuer A."/>
            <person name="Rast P."/>
            <person name="Oberbeckmann S."/>
            <person name="Bunk B."/>
            <person name="Jeske O."/>
            <person name="Meyerdierks A."/>
            <person name="Storesund J.E."/>
            <person name="Kallscheuer N."/>
            <person name="Luecker S."/>
            <person name="Lage O.M."/>
            <person name="Pohl T."/>
            <person name="Merkel B.J."/>
            <person name="Hornburger P."/>
            <person name="Mueller R.-W."/>
            <person name="Bruemmer F."/>
            <person name="Labrenz M."/>
            <person name="Spormann A.M."/>
            <person name="Op den Camp H."/>
            <person name="Overmann J."/>
            <person name="Amann R."/>
            <person name="Jetten M.S.M."/>
            <person name="Mascher T."/>
            <person name="Medema M.H."/>
            <person name="Devos D.P."/>
            <person name="Kaster A.-K."/>
            <person name="Ovreas L."/>
            <person name="Rohde M."/>
            <person name="Galperin M.Y."/>
            <person name="Jogler C."/>
        </authorList>
    </citation>
    <scope>NUCLEOTIDE SEQUENCE [LARGE SCALE GENOMIC DNA]</scope>
    <source>
        <strain evidence="2 3">Pan181</strain>
    </source>
</reference>
<proteinExistence type="predicted"/>
<keyword evidence="3" id="KW-1185">Reference proteome</keyword>
<feature type="signal peptide" evidence="1">
    <location>
        <begin position="1"/>
        <end position="30"/>
    </location>
</feature>
<dbReference type="AlphaFoldDB" id="A0A518AP63"/>
<evidence type="ECO:0000313" key="3">
    <source>
        <dbReference type="Proteomes" id="UP000315750"/>
    </source>
</evidence>
<dbReference type="EMBL" id="CP036278">
    <property type="protein sequence ID" value="QDU56520.1"/>
    <property type="molecule type" value="Genomic_DNA"/>
</dbReference>
<protein>
    <recommendedName>
        <fullName evidence="4">PEP-CTERM sorting domain-containing protein</fullName>
    </recommendedName>
</protein>
<accession>A0A518AP63</accession>
<evidence type="ECO:0000313" key="2">
    <source>
        <dbReference type="EMBL" id="QDU56520.1"/>
    </source>
</evidence>
<feature type="chain" id="PRO_5021756863" description="PEP-CTERM sorting domain-containing protein" evidence="1">
    <location>
        <begin position="31"/>
        <end position="188"/>
    </location>
</feature>
<name>A0A518AP63_9BACT</name>
<evidence type="ECO:0008006" key="4">
    <source>
        <dbReference type="Google" id="ProtNLM"/>
    </source>
</evidence>
<gene>
    <name evidence="2" type="ORF">Pan181_27300</name>
</gene>
<dbReference type="KEGG" id="amuc:Pan181_27300"/>
<dbReference type="Proteomes" id="UP000315750">
    <property type="component" value="Chromosome"/>
</dbReference>
<organism evidence="2 3">
    <name type="scientific">Aeoliella mucimassa</name>
    <dbReference type="NCBI Taxonomy" id="2527972"/>
    <lineage>
        <taxon>Bacteria</taxon>
        <taxon>Pseudomonadati</taxon>
        <taxon>Planctomycetota</taxon>
        <taxon>Planctomycetia</taxon>
        <taxon>Pirellulales</taxon>
        <taxon>Lacipirellulaceae</taxon>
        <taxon>Aeoliella</taxon>
    </lineage>
</organism>
<dbReference type="RefSeq" id="WP_145247258.1">
    <property type="nucleotide sequence ID" value="NZ_CP036278.1"/>
</dbReference>
<evidence type="ECO:0000256" key="1">
    <source>
        <dbReference type="SAM" id="SignalP"/>
    </source>
</evidence>
<sequence length="188" mass="20146" precursor="true">MICKKRQQSLRWCLASAVALISLGSGLARAEILVSDNFSSIGSGVGWAENSAWGNLSSLEAGVLEFVDSGVREFAEPIDVNAIGQIYMALDFTQITPGDGTYWGGFTVWEADWGEAIFYGNPWGGENGLSDLGVATNASNVAEDPSRMAPYNVLHTGVDLDGTLQSSILEITLRNGLVEQLVTNLRKN</sequence>